<reference evidence="4 5" key="1">
    <citation type="submission" date="2019-02" db="EMBL/GenBank/DDBJ databases">
        <title>Isolation and identification of novel species under the genus Muribaculum.</title>
        <authorList>
            <person name="Miyake S."/>
            <person name="Ding Y."/>
            <person name="Low A."/>
            <person name="Soh M."/>
            <person name="Seedorf H."/>
        </authorList>
    </citation>
    <scope>NUCLEOTIDE SEQUENCE [LARGE SCALE GENOMIC DNA]</scope>
    <source>
        <strain evidence="4 5">TLL-A4</strain>
    </source>
</reference>
<name>A0A4P7VBR8_9BACT</name>
<protein>
    <submittedName>
        <fullName evidence="4">GNAT family N-acetyltransferase</fullName>
    </submittedName>
</protein>
<keyword evidence="2" id="KW-0012">Acyltransferase</keyword>
<dbReference type="PANTHER" id="PTHR43877:SF2">
    <property type="entry name" value="AMINOALKYLPHOSPHONATE N-ACETYLTRANSFERASE-RELATED"/>
    <property type="match status" value="1"/>
</dbReference>
<dbReference type="PANTHER" id="PTHR43877">
    <property type="entry name" value="AMINOALKYLPHOSPHONATE N-ACETYLTRANSFERASE-RELATED-RELATED"/>
    <property type="match status" value="1"/>
</dbReference>
<dbReference type="OrthoDB" id="9796381at2"/>
<proteinExistence type="predicted"/>
<dbReference type="InterPro" id="IPR000182">
    <property type="entry name" value="GNAT_dom"/>
</dbReference>
<accession>A0A4P7VBR8</accession>
<keyword evidence="5" id="KW-1185">Reference proteome</keyword>
<dbReference type="Gene3D" id="3.40.630.30">
    <property type="match status" value="1"/>
</dbReference>
<evidence type="ECO:0000256" key="2">
    <source>
        <dbReference type="ARBA" id="ARBA00023315"/>
    </source>
</evidence>
<dbReference type="Proteomes" id="UP000297031">
    <property type="component" value="Chromosome"/>
</dbReference>
<organism evidence="4 5">
    <name type="scientific">Muribaculum gordoncarteri</name>
    <dbReference type="NCBI Taxonomy" id="2530390"/>
    <lineage>
        <taxon>Bacteria</taxon>
        <taxon>Pseudomonadati</taxon>
        <taxon>Bacteroidota</taxon>
        <taxon>Bacteroidia</taxon>
        <taxon>Bacteroidales</taxon>
        <taxon>Muribaculaceae</taxon>
        <taxon>Muribaculum</taxon>
    </lineage>
</organism>
<gene>
    <name evidence="4" type="ORF">E7746_01890</name>
</gene>
<dbReference type="InterPro" id="IPR050832">
    <property type="entry name" value="Bact_Acetyltransf"/>
</dbReference>
<dbReference type="CDD" id="cd04301">
    <property type="entry name" value="NAT_SF"/>
    <property type="match status" value="1"/>
</dbReference>
<feature type="domain" description="N-acetyltransferase" evidence="3">
    <location>
        <begin position="1"/>
        <end position="167"/>
    </location>
</feature>
<evidence type="ECO:0000259" key="3">
    <source>
        <dbReference type="PROSITE" id="PS51186"/>
    </source>
</evidence>
<dbReference type="KEGG" id="mgod:E7746_01890"/>
<dbReference type="AlphaFoldDB" id="A0A4P7VBR8"/>
<evidence type="ECO:0000313" key="4">
    <source>
        <dbReference type="EMBL" id="QCD34712.1"/>
    </source>
</evidence>
<dbReference type="PROSITE" id="PS51186">
    <property type="entry name" value="GNAT"/>
    <property type="match status" value="1"/>
</dbReference>
<sequence length="168" mass="19151">MIFRIAVESDIPRIWTIINQAKAQMYREGKHQWSESYPAVADIERDIASGYGYVLDNGDGVVAYGAVVFDGEPAYDMLDGRWLADVPYVVVHRLAVADEAKRRGVAVRFMSSVEELARDRGVTSFRVDTNYDNFYMLRIFDKLGFIYCGEVRYDSGLRRAYEKLLAPA</sequence>
<dbReference type="RefSeq" id="WP_136409669.1">
    <property type="nucleotide sequence ID" value="NZ_CP039393.1"/>
</dbReference>
<evidence type="ECO:0000256" key="1">
    <source>
        <dbReference type="ARBA" id="ARBA00022679"/>
    </source>
</evidence>
<dbReference type="EMBL" id="CP039393">
    <property type="protein sequence ID" value="QCD34712.1"/>
    <property type="molecule type" value="Genomic_DNA"/>
</dbReference>
<dbReference type="SUPFAM" id="SSF55729">
    <property type="entry name" value="Acyl-CoA N-acyltransferases (Nat)"/>
    <property type="match status" value="1"/>
</dbReference>
<keyword evidence="1 4" id="KW-0808">Transferase</keyword>
<dbReference type="GO" id="GO:0016747">
    <property type="term" value="F:acyltransferase activity, transferring groups other than amino-acyl groups"/>
    <property type="evidence" value="ECO:0007669"/>
    <property type="project" value="InterPro"/>
</dbReference>
<evidence type="ECO:0000313" key="5">
    <source>
        <dbReference type="Proteomes" id="UP000297031"/>
    </source>
</evidence>
<dbReference type="InterPro" id="IPR016181">
    <property type="entry name" value="Acyl_CoA_acyltransferase"/>
</dbReference>
<dbReference type="Pfam" id="PF00583">
    <property type="entry name" value="Acetyltransf_1"/>
    <property type="match status" value="1"/>
</dbReference>